<dbReference type="Proteomes" id="UP001198461">
    <property type="component" value="Unassembled WGS sequence"/>
</dbReference>
<evidence type="ECO:0000256" key="1">
    <source>
        <dbReference type="SAM" id="SignalP"/>
    </source>
</evidence>
<comment type="caution">
    <text evidence="2">The sequence shown here is derived from an EMBL/GenBank/DDBJ whole genome shotgun (WGS) entry which is preliminary data.</text>
</comment>
<dbReference type="EMBL" id="JAIWWW010000009">
    <property type="protein sequence ID" value="MCA4522690.1"/>
    <property type="molecule type" value="Genomic_DNA"/>
</dbReference>
<dbReference type="Proteomes" id="UP001197958">
    <property type="component" value="Unassembled WGS sequence"/>
</dbReference>
<feature type="signal peptide" evidence="1">
    <location>
        <begin position="1"/>
        <end position="20"/>
    </location>
</feature>
<evidence type="ECO:0000313" key="2">
    <source>
        <dbReference type="EMBL" id="MCA4522690.1"/>
    </source>
</evidence>
<name>A0AAP2LGW3_9BACE</name>
<reference evidence="2" key="1">
    <citation type="submission" date="2023-08" db="EMBL/GenBank/DDBJ databases">
        <title>Mucin Metabolism Genes Underlie the Key Renovations of Bacteroides xylanisolvens Genomes in Captive Great Apes.</title>
        <authorList>
            <person name="Nishida A.H."/>
        </authorList>
    </citation>
    <scope>NUCLEOTIDE SEQUENCE</scope>
    <source>
        <strain evidence="3">P13.H9</strain>
        <strain evidence="2">P19.10B</strain>
    </source>
</reference>
<accession>A0AAP2LGW3</accession>
<dbReference type="EMBL" id="JAIWYE010000037">
    <property type="protein sequence ID" value="MCA4706378.1"/>
    <property type="molecule type" value="Genomic_DNA"/>
</dbReference>
<evidence type="ECO:0000313" key="4">
    <source>
        <dbReference type="Proteomes" id="UP001197958"/>
    </source>
</evidence>
<dbReference type="Gene3D" id="2.60.120.260">
    <property type="entry name" value="Galactose-binding domain-like"/>
    <property type="match status" value="1"/>
</dbReference>
<evidence type="ECO:0000313" key="3">
    <source>
        <dbReference type="EMBL" id="MCA4706378.1"/>
    </source>
</evidence>
<dbReference type="RefSeq" id="WP_072066908.1">
    <property type="nucleotide sequence ID" value="NZ_CP072212.1"/>
</dbReference>
<feature type="chain" id="PRO_5042796576" evidence="1">
    <location>
        <begin position="21"/>
        <end position="209"/>
    </location>
</feature>
<protein>
    <submittedName>
        <fullName evidence="2">Uncharacterized protein</fullName>
    </submittedName>
</protein>
<sequence length="209" mass="23617">MKTKVLFLGLVIASMASANAQTFNKNNYAFEVGKMAANLSVKSSCNWWLQDNDVFAVTDSKNHTPNGKHSLCFKSESILEKLKMACGTFNQNGLVELKDGKYIAKCWIFIESGKLKNFTMYFPNAKYKDGKKLAPNSNEKPDFESPYRSSMLKTGWVKPGKWVQVKSEPFHLDGNKEIDMLKAPLHINVPKGTEPVVFYIDDITFEKVD</sequence>
<dbReference type="AlphaFoldDB" id="A0AAP2LGW3"/>
<gene>
    <name evidence="3" type="ORF">LD004_22515</name>
    <name evidence="2" type="ORF">LDZ35_05615</name>
</gene>
<proteinExistence type="predicted"/>
<keyword evidence="1" id="KW-0732">Signal</keyword>
<organism evidence="2 4">
    <name type="scientific">Bacteroides xylanisolvens</name>
    <dbReference type="NCBI Taxonomy" id="371601"/>
    <lineage>
        <taxon>Bacteria</taxon>
        <taxon>Pseudomonadati</taxon>
        <taxon>Bacteroidota</taxon>
        <taxon>Bacteroidia</taxon>
        <taxon>Bacteroidales</taxon>
        <taxon>Bacteroidaceae</taxon>
        <taxon>Bacteroides</taxon>
    </lineage>
</organism>